<evidence type="ECO:0000313" key="2">
    <source>
        <dbReference type="Proteomes" id="UP000824201"/>
    </source>
</evidence>
<proteinExistence type="predicted"/>
<gene>
    <name evidence="1" type="ORF">IAC96_04800</name>
</gene>
<accession>A0A9D1EDB8</accession>
<organism evidence="1 2">
    <name type="scientific">Candidatus Fimimorpha faecalis</name>
    <dbReference type="NCBI Taxonomy" id="2840824"/>
    <lineage>
        <taxon>Bacteria</taxon>
        <taxon>Bacillati</taxon>
        <taxon>Bacillota</taxon>
        <taxon>Clostridia</taxon>
        <taxon>Eubacteriales</taxon>
        <taxon>Candidatus Fimimorpha</taxon>
    </lineage>
</organism>
<dbReference type="EMBL" id="DVHN01000052">
    <property type="protein sequence ID" value="HIR88252.1"/>
    <property type="molecule type" value="Genomic_DNA"/>
</dbReference>
<comment type="caution">
    <text evidence="1">The sequence shown here is derived from an EMBL/GenBank/DDBJ whole genome shotgun (WGS) entry which is preliminary data.</text>
</comment>
<sequence>MKKKETDQKVETKLNELMEQIQKMPRGNERWEFFRTNKDYDEICEEILETLNNKFLKQVKENNTDLIAKVGVKHTEQLDGLVFVEVLKELICEYEQSEVGFYQKFRQKYKQHYNKERSKVQLQEQTGGMHWDNEDRFIKLCFECQKLQEKMGKTFSFEQFRGNMNLGLKRYPEKLKKEAYEKVMKIRRSGILQDGEGEEYDPLDFVTYGTENEACQNPEDIILNQEENEDLWQSIRLYRMVSNILKVKEKQIIRAIVTRNVLKELKLEQGSAKYFKEESGCPGYHRYQSYPAGDEDVYDLLKQKERLFMDEIFVDPYLALAIEEEPESIEELYGVYYNFLQGSFKFTDQKIAEALGEDKRKISRYKKKYKQLSEQI</sequence>
<protein>
    <submittedName>
        <fullName evidence="1">Uncharacterized protein</fullName>
    </submittedName>
</protein>
<dbReference type="Proteomes" id="UP000824201">
    <property type="component" value="Unassembled WGS sequence"/>
</dbReference>
<dbReference type="AlphaFoldDB" id="A0A9D1EDB8"/>
<evidence type="ECO:0000313" key="1">
    <source>
        <dbReference type="EMBL" id="HIR88252.1"/>
    </source>
</evidence>
<reference evidence="1" key="1">
    <citation type="submission" date="2020-10" db="EMBL/GenBank/DDBJ databases">
        <authorList>
            <person name="Gilroy R."/>
        </authorList>
    </citation>
    <scope>NUCLEOTIDE SEQUENCE</scope>
    <source>
        <strain evidence="1">ChiW13-3771</strain>
    </source>
</reference>
<name>A0A9D1EDB8_9FIRM</name>
<reference evidence="1" key="2">
    <citation type="journal article" date="2021" name="PeerJ">
        <title>Extensive microbial diversity within the chicken gut microbiome revealed by metagenomics and culture.</title>
        <authorList>
            <person name="Gilroy R."/>
            <person name="Ravi A."/>
            <person name="Getino M."/>
            <person name="Pursley I."/>
            <person name="Horton D.L."/>
            <person name="Alikhan N.F."/>
            <person name="Baker D."/>
            <person name="Gharbi K."/>
            <person name="Hall N."/>
            <person name="Watson M."/>
            <person name="Adriaenssens E.M."/>
            <person name="Foster-Nyarko E."/>
            <person name="Jarju S."/>
            <person name="Secka A."/>
            <person name="Antonio M."/>
            <person name="Oren A."/>
            <person name="Chaudhuri R.R."/>
            <person name="La Ragione R."/>
            <person name="Hildebrand F."/>
            <person name="Pallen M.J."/>
        </authorList>
    </citation>
    <scope>NUCLEOTIDE SEQUENCE</scope>
    <source>
        <strain evidence="1">ChiW13-3771</strain>
    </source>
</reference>